<accession>A0ACD3AYT0</accession>
<protein>
    <submittedName>
        <fullName evidence="1">Uncharacterized protein</fullName>
    </submittedName>
</protein>
<organism evidence="1 2">
    <name type="scientific">Pluteus cervinus</name>
    <dbReference type="NCBI Taxonomy" id="181527"/>
    <lineage>
        <taxon>Eukaryota</taxon>
        <taxon>Fungi</taxon>
        <taxon>Dikarya</taxon>
        <taxon>Basidiomycota</taxon>
        <taxon>Agaricomycotina</taxon>
        <taxon>Agaricomycetes</taxon>
        <taxon>Agaricomycetidae</taxon>
        <taxon>Agaricales</taxon>
        <taxon>Pluteineae</taxon>
        <taxon>Pluteaceae</taxon>
        <taxon>Pluteus</taxon>
    </lineage>
</organism>
<sequence length="152" mass="16793">MPTNTSGIVHFPTFPSIVSGRVQARNVDSDHMTLTNVNDNDLHAHQYPDPTHHGVDTALSHNSSPSWHSAPAHHNHVRGCMTATLFGDDDIALGPLSLTTPTSPVASSPLSSYMTPLYVVVGMNYDTDKLGRLRTHFLRNPVIAQRVYWWRA</sequence>
<proteinExistence type="predicted"/>
<keyword evidence="2" id="KW-1185">Reference proteome</keyword>
<gene>
    <name evidence="1" type="ORF">BDN72DRAFT_896418</name>
</gene>
<name>A0ACD3AYT0_9AGAR</name>
<reference evidence="1 2" key="1">
    <citation type="journal article" date="2019" name="Nat. Ecol. Evol.">
        <title>Megaphylogeny resolves global patterns of mushroom evolution.</title>
        <authorList>
            <person name="Varga T."/>
            <person name="Krizsan K."/>
            <person name="Foldi C."/>
            <person name="Dima B."/>
            <person name="Sanchez-Garcia M."/>
            <person name="Sanchez-Ramirez S."/>
            <person name="Szollosi G.J."/>
            <person name="Szarkandi J.G."/>
            <person name="Papp V."/>
            <person name="Albert L."/>
            <person name="Andreopoulos W."/>
            <person name="Angelini C."/>
            <person name="Antonin V."/>
            <person name="Barry K.W."/>
            <person name="Bougher N.L."/>
            <person name="Buchanan P."/>
            <person name="Buyck B."/>
            <person name="Bense V."/>
            <person name="Catcheside P."/>
            <person name="Chovatia M."/>
            <person name="Cooper J."/>
            <person name="Damon W."/>
            <person name="Desjardin D."/>
            <person name="Finy P."/>
            <person name="Geml J."/>
            <person name="Haridas S."/>
            <person name="Hughes K."/>
            <person name="Justo A."/>
            <person name="Karasinski D."/>
            <person name="Kautmanova I."/>
            <person name="Kiss B."/>
            <person name="Kocsube S."/>
            <person name="Kotiranta H."/>
            <person name="LaButti K.M."/>
            <person name="Lechner B.E."/>
            <person name="Liimatainen K."/>
            <person name="Lipzen A."/>
            <person name="Lukacs Z."/>
            <person name="Mihaltcheva S."/>
            <person name="Morgado L.N."/>
            <person name="Niskanen T."/>
            <person name="Noordeloos M.E."/>
            <person name="Ohm R.A."/>
            <person name="Ortiz-Santana B."/>
            <person name="Ovrebo C."/>
            <person name="Racz N."/>
            <person name="Riley R."/>
            <person name="Savchenko A."/>
            <person name="Shiryaev A."/>
            <person name="Soop K."/>
            <person name="Spirin V."/>
            <person name="Szebenyi C."/>
            <person name="Tomsovsky M."/>
            <person name="Tulloss R.E."/>
            <person name="Uehling J."/>
            <person name="Grigoriev I.V."/>
            <person name="Vagvolgyi C."/>
            <person name="Papp T."/>
            <person name="Martin F.M."/>
            <person name="Miettinen O."/>
            <person name="Hibbett D.S."/>
            <person name="Nagy L.G."/>
        </authorList>
    </citation>
    <scope>NUCLEOTIDE SEQUENCE [LARGE SCALE GENOMIC DNA]</scope>
    <source>
        <strain evidence="1 2">NL-1719</strain>
    </source>
</reference>
<dbReference type="Proteomes" id="UP000308600">
    <property type="component" value="Unassembled WGS sequence"/>
</dbReference>
<dbReference type="EMBL" id="ML208312">
    <property type="protein sequence ID" value="TFK70516.1"/>
    <property type="molecule type" value="Genomic_DNA"/>
</dbReference>
<evidence type="ECO:0000313" key="1">
    <source>
        <dbReference type="EMBL" id="TFK70516.1"/>
    </source>
</evidence>
<evidence type="ECO:0000313" key="2">
    <source>
        <dbReference type="Proteomes" id="UP000308600"/>
    </source>
</evidence>